<keyword evidence="1" id="KW-1185">Reference proteome</keyword>
<proteinExistence type="predicted"/>
<reference evidence="2" key="1">
    <citation type="submission" date="2022-11" db="UniProtKB">
        <authorList>
            <consortium name="WormBaseParasite"/>
        </authorList>
    </citation>
    <scope>IDENTIFICATION</scope>
</reference>
<dbReference type="WBParaSite" id="nRc.2.0.1.t06735-RA">
    <property type="protein sequence ID" value="nRc.2.0.1.t06735-RA"/>
    <property type="gene ID" value="nRc.2.0.1.g06735"/>
</dbReference>
<evidence type="ECO:0000313" key="2">
    <source>
        <dbReference type="WBParaSite" id="nRc.2.0.1.t06735-RA"/>
    </source>
</evidence>
<evidence type="ECO:0000313" key="1">
    <source>
        <dbReference type="Proteomes" id="UP000887565"/>
    </source>
</evidence>
<dbReference type="Proteomes" id="UP000887565">
    <property type="component" value="Unplaced"/>
</dbReference>
<accession>A0A915HY28</accession>
<dbReference type="AlphaFoldDB" id="A0A915HY28"/>
<protein>
    <submittedName>
        <fullName evidence="2">Uncharacterized protein</fullName>
    </submittedName>
</protein>
<sequence>MNRRRPASSKCRGNWLQRNVYCSNGPRIGRWTKRLRGRRNLGPVGIDRRRAPSDLIDRCAILKHVKSSLSSSDLDSLILLIQNLTDQRKIDSSDYSIKLTKLHASDQQFPIRFWLKFNFDIVRGSICPNGTSTTNDWTLKILDQKRRIGIEFSSIVQRIRSRFGPLWSTNGRMPRPTISNRVRLGHLIHSAMAGLSGDEYLFVNVLCVQLNADV</sequence>
<name>A0A915HY28_ROMCU</name>
<organism evidence="1 2">
    <name type="scientific">Romanomermis culicivorax</name>
    <name type="common">Nematode worm</name>
    <dbReference type="NCBI Taxonomy" id="13658"/>
    <lineage>
        <taxon>Eukaryota</taxon>
        <taxon>Metazoa</taxon>
        <taxon>Ecdysozoa</taxon>
        <taxon>Nematoda</taxon>
        <taxon>Enoplea</taxon>
        <taxon>Dorylaimia</taxon>
        <taxon>Mermithida</taxon>
        <taxon>Mermithoidea</taxon>
        <taxon>Mermithidae</taxon>
        <taxon>Romanomermis</taxon>
    </lineage>
</organism>